<dbReference type="AlphaFoldDB" id="A0A942DYE9"/>
<protein>
    <submittedName>
        <fullName evidence="1">DUF982 domain-containing protein</fullName>
    </submittedName>
</protein>
<dbReference type="Pfam" id="PF06169">
    <property type="entry name" value="DUF982"/>
    <property type="match status" value="1"/>
</dbReference>
<reference evidence="1" key="1">
    <citation type="submission" date="2021-04" db="EMBL/GenBank/DDBJ databases">
        <title>Pseudaminobacter soli sp. nov., isolated from paddy soil contaminated by heavy metals.</title>
        <authorList>
            <person name="Zhang K."/>
        </authorList>
    </citation>
    <scope>NUCLEOTIDE SEQUENCE</scope>
    <source>
        <strain evidence="1">19-2017</strain>
    </source>
</reference>
<dbReference type="Gene3D" id="6.10.250.730">
    <property type="match status" value="1"/>
</dbReference>
<dbReference type="InterPro" id="IPR010385">
    <property type="entry name" value="DUF982"/>
</dbReference>
<name>A0A942DYE9_9HYPH</name>
<proteinExistence type="predicted"/>
<evidence type="ECO:0000313" key="2">
    <source>
        <dbReference type="Proteomes" id="UP000680348"/>
    </source>
</evidence>
<dbReference type="Proteomes" id="UP000680348">
    <property type="component" value="Unassembled WGS sequence"/>
</dbReference>
<sequence>MVSSFFDRPVVVQLGRIDRDRVVVGVREAAQFLLYDWPQDSPARQAAMRACLAAIKGEVSTSAARDAFVAAAREARIYLGE</sequence>
<evidence type="ECO:0000313" key="1">
    <source>
        <dbReference type="EMBL" id="MBS3649678.1"/>
    </source>
</evidence>
<accession>A0A942DYE9</accession>
<comment type="caution">
    <text evidence="1">The sequence shown here is derived from an EMBL/GenBank/DDBJ whole genome shotgun (WGS) entry which is preliminary data.</text>
</comment>
<organism evidence="1 2">
    <name type="scientific">Pseudaminobacter soli</name>
    <name type="common">ex Zhang et al. 2022</name>
    <dbReference type="NCBI Taxonomy" id="2831468"/>
    <lineage>
        <taxon>Bacteria</taxon>
        <taxon>Pseudomonadati</taxon>
        <taxon>Pseudomonadota</taxon>
        <taxon>Alphaproteobacteria</taxon>
        <taxon>Hyphomicrobiales</taxon>
        <taxon>Phyllobacteriaceae</taxon>
        <taxon>Pseudaminobacter</taxon>
    </lineage>
</organism>
<dbReference type="EMBL" id="JAGWCR010000006">
    <property type="protein sequence ID" value="MBS3649678.1"/>
    <property type="molecule type" value="Genomic_DNA"/>
</dbReference>
<keyword evidence="2" id="KW-1185">Reference proteome</keyword>
<gene>
    <name evidence="1" type="ORF">KEU06_13780</name>
</gene>